<evidence type="ECO:0000313" key="2">
    <source>
        <dbReference type="EMBL" id="MBF8456449.1"/>
    </source>
</evidence>
<accession>A0ABS0F9Q9</accession>
<organism evidence="2 3">
    <name type="scientific">Kaistella gelatinilytica</name>
    <dbReference type="NCBI Taxonomy" id="2787636"/>
    <lineage>
        <taxon>Bacteria</taxon>
        <taxon>Pseudomonadati</taxon>
        <taxon>Bacteroidota</taxon>
        <taxon>Flavobacteriia</taxon>
        <taxon>Flavobacteriales</taxon>
        <taxon>Weeksellaceae</taxon>
        <taxon>Chryseobacterium group</taxon>
        <taxon>Kaistella</taxon>
    </lineage>
</organism>
<name>A0ABS0F9Q9_9FLAO</name>
<feature type="chain" id="PRO_5046658409" evidence="1">
    <location>
        <begin position="23"/>
        <end position="231"/>
    </location>
</feature>
<feature type="signal peptide" evidence="1">
    <location>
        <begin position="1"/>
        <end position="22"/>
    </location>
</feature>
<keyword evidence="1" id="KW-0732">Signal</keyword>
<dbReference type="EMBL" id="JADPVI010000001">
    <property type="protein sequence ID" value="MBF8456449.1"/>
    <property type="molecule type" value="Genomic_DNA"/>
</dbReference>
<sequence>MKKLYTLAFLLINMLVFSQTKALTEDGKDVLLLDNGTWRYVNITDSLALQTIKTNPTLFAKSKASTFQIKSKKLDIGLYLNTKIWRISTQTKSPFTEYVFNDVHDENAVGAFMMTEKVQIPTLKNLKDIILTGVQNKVDYFRLKESEYRTVNGLNVIYIRYIANIKGLDFEYAGYYYIDNSGYCGVVGFSTQQNFESNFPVILDLLNGLSPAKRQVVTEVIEYSSPPPPMK</sequence>
<evidence type="ECO:0000313" key="3">
    <source>
        <dbReference type="Proteomes" id="UP000660070"/>
    </source>
</evidence>
<comment type="caution">
    <text evidence="2">The sequence shown here is derived from an EMBL/GenBank/DDBJ whole genome shotgun (WGS) entry which is preliminary data.</text>
</comment>
<reference evidence="2 3" key="1">
    <citation type="submission" date="2020-11" db="EMBL/GenBank/DDBJ databases">
        <title>Kaistella gelatinilytica sp. nov., a flavobacterium isolated from Antarctic Soil.</title>
        <authorList>
            <person name="Li J."/>
        </authorList>
    </citation>
    <scope>NUCLEOTIDE SEQUENCE [LARGE SCALE GENOMIC DNA]</scope>
    <source>
        <strain evidence="2 3">G5-32</strain>
    </source>
</reference>
<gene>
    <name evidence="2" type="ORF">IV494_04570</name>
</gene>
<evidence type="ECO:0000256" key="1">
    <source>
        <dbReference type="SAM" id="SignalP"/>
    </source>
</evidence>
<protein>
    <submittedName>
        <fullName evidence="2">Uncharacterized protein</fullName>
    </submittedName>
</protein>
<dbReference type="Proteomes" id="UP000660070">
    <property type="component" value="Unassembled WGS sequence"/>
</dbReference>
<keyword evidence="3" id="KW-1185">Reference proteome</keyword>
<proteinExistence type="predicted"/>
<dbReference type="RefSeq" id="WP_196078971.1">
    <property type="nucleotide sequence ID" value="NZ_JADPVI010000001.1"/>
</dbReference>